<dbReference type="UniPathway" id="UPA00193"/>
<sequence>MAKLLRGAPVRDLIADQLRSDVTKLKENGVCPKVATLRVGDRSGDVYYENAIRKNSDKYGIECVNRVYTEETSQEELEKGLAELNGDPSIHGIIMLMPFPKFVDEARMKRLLAPEKDIDAITDASYANLFDAKRPLDDYFCACTAEACMEILQKNDVELQGKKVTIVGRSVRIGKPLMLMMLNANATVTVCHTRTKPEDLKTACEEADIVILATGQIESYGPEFFREGQIIVDAGAGTGSDGKMAGDLNVKALTACDWSENVAYTPVPGGVGTVTTTLLLRNVMKAAKHFYKKENIKNLNIK</sequence>
<protein>
    <recommendedName>
        <fullName evidence="11">Bifunctional protein FolD</fullName>
    </recommendedName>
    <domain>
        <recommendedName>
            <fullName evidence="11">Methylenetetrahydrofolate dehydrogenase</fullName>
            <ecNumber evidence="11">1.5.1.5</ecNumber>
        </recommendedName>
    </domain>
    <domain>
        <recommendedName>
            <fullName evidence="11">Methenyltetrahydrofolate cyclohydrolase</fullName>
            <ecNumber evidence="11">3.5.4.9</ecNumber>
        </recommendedName>
    </domain>
</protein>
<keyword evidence="9 11" id="KW-0486">Methionine biosynthesis</keyword>
<dbReference type="Pfam" id="PF02882">
    <property type="entry name" value="THF_DHG_CYH_C"/>
    <property type="match status" value="1"/>
</dbReference>
<comment type="similarity">
    <text evidence="11">Belongs to the tetrahydrofolate dehydrogenase/cyclohydrolase family.</text>
</comment>
<dbReference type="PANTHER" id="PTHR48099:SF5">
    <property type="entry name" value="C-1-TETRAHYDROFOLATE SYNTHASE, CYTOPLASMIC"/>
    <property type="match status" value="1"/>
</dbReference>
<dbReference type="GO" id="GO:0004477">
    <property type="term" value="F:methenyltetrahydrofolate cyclohydrolase activity"/>
    <property type="evidence" value="ECO:0007669"/>
    <property type="project" value="UniProtKB-UniRule"/>
</dbReference>
<feature type="binding site" evidence="11">
    <location>
        <begin position="168"/>
        <end position="170"/>
    </location>
    <ligand>
        <name>NADP(+)</name>
        <dbReference type="ChEBI" id="CHEBI:58349"/>
    </ligand>
</feature>
<dbReference type="GO" id="GO:0006164">
    <property type="term" value="P:purine nucleotide biosynthetic process"/>
    <property type="evidence" value="ECO:0007669"/>
    <property type="project" value="UniProtKB-KW"/>
</dbReference>
<evidence type="ECO:0000256" key="4">
    <source>
        <dbReference type="ARBA" id="ARBA00022755"/>
    </source>
</evidence>
<feature type="binding site" evidence="11">
    <location>
        <position position="236"/>
    </location>
    <ligand>
        <name>NADP(+)</name>
        <dbReference type="ChEBI" id="CHEBI:58349"/>
    </ligand>
</feature>
<evidence type="ECO:0000256" key="10">
    <source>
        <dbReference type="ARBA" id="ARBA00023268"/>
    </source>
</evidence>
<keyword evidence="8 11" id="KW-0368">Histidine biosynthesis</keyword>
<dbReference type="GO" id="GO:0000105">
    <property type="term" value="P:L-histidine biosynthetic process"/>
    <property type="evidence" value="ECO:0007669"/>
    <property type="project" value="UniProtKB-KW"/>
</dbReference>
<evidence type="ECO:0000256" key="11">
    <source>
        <dbReference type="HAMAP-Rule" id="MF_01576"/>
    </source>
</evidence>
<keyword evidence="5 11" id="KW-0378">Hydrolase</keyword>
<evidence type="ECO:0000256" key="8">
    <source>
        <dbReference type="ARBA" id="ARBA00023102"/>
    </source>
</evidence>
<proteinExistence type="inferred from homology"/>
<dbReference type="GO" id="GO:0005829">
    <property type="term" value="C:cytosol"/>
    <property type="evidence" value="ECO:0007669"/>
    <property type="project" value="TreeGrafter"/>
</dbReference>
<evidence type="ECO:0000259" key="12">
    <source>
        <dbReference type="Pfam" id="PF00763"/>
    </source>
</evidence>
<reference evidence="14 15" key="1">
    <citation type="submission" date="2019-08" db="EMBL/GenBank/DDBJ databases">
        <title>In-depth cultivation of the pig gut microbiome towards novel bacterial diversity and tailored functional studies.</title>
        <authorList>
            <person name="Wylensek D."/>
            <person name="Hitch T.C.A."/>
            <person name="Clavel T."/>
        </authorList>
    </citation>
    <scope>NUCLEOTIDE SEQUENCE [LARGE SCALE GENOMIC DNA]</scope>
    <source>
        <strain evidence="14 15">WCA-MUC-591-APC-4B</strain>
    </source>
</reference>
<dbReference type="SUPFAM" id="SSF51735">
    <property type="entry name" value="NAD(P)-binding Rossmann-fold domains"/>
    <property type="match status" value="1"/>
</dbReference>
<dbReference type="AlphaFoldDB" id="A0A6N7X5E5"/>
<name>A0A6N7X5E5_9FIRM</name>
<keyword evidence="15" id="KW-1185">Reference proteome</keyword>
<keyword evidence="10 11" id="KW-0511">Multifunctional enzyme</keyword>
<dbReference type="EC" id="3.5.4.9" evidence="11"/>
<keyword evidence="3 11" id="KW-0028">Amino-acid biosynthesis</keyword>
<comment type="subunit">
    <text evidence="11">Homodimer.</text>
</comment>
<comment type="caution">
    <text evidence="11">Lacks conserved residue(s) required for the propagation of feature annotation.</text>
</comment>
<dbReference type="GO" id="GO:0009086">
    <property type="term" value="P:methionine biosynthetic process"/>
    <property type="evidence" value="ECO:0007669"/>
    <property type="project" value="UniProtKB-KW"/>
</dbReference>
<dbReference type="Pfam" id="PF00763">
    <property type="entry name" value="THF_DHG_CYH"/>
    <property type="match status" value="1"/>
</dbReference>
<evidence type="ECO:0000313" key="14">
    <source>
        <dbReference type="EMBL" id="MST70750.1"/>
    </source>
</evidence>
<dbReference type="InterPro" id="IPR020631">
    <property type="entry name" value="THF_DH/CycHdrlase_NAD-bd_dom"/>
</dbReference>
<evidence type="ECO:0000313" key="15">
    <source>
        <dbReference type="Proteomes" id="UP000469424"/>
    </source>
</evidence>
<evidence type="ECO:0000256" key="1">
    <source>
        <dbReference type="ARBA" id="ARBA00004777"/>
    </source>
</evidence>
<dbReference type="InterPro" id="IPR046346">
    <property type="entry name" value="Aminoacid_DH-like_N_sf"/>
</dbReference>
<evidence type="ECO:0000256" key="9">
    <source>
        <dbReference type="ARBA" id="ARBA00023167"/>
    </source>
</evidence>
<comment type="function">
    <text evidence="11">Catalyzes the oxidation of 5,10-methylenetetrahydrofolate to 5,10-methenyltetrahydrofolate and then the hydrolysis of 5,10-methenyltetrahydrofolate to 10-formyltetrahydrofolate.</text>
</comment>
<evidence type="ECO:0000256" key="6">
    <source>
        <dbReference type="ARBA" id="ARBA00022857"/>
    </source>
</evidence>
<dbReference type="EMBL" id="VUNA01000008">
    <property type="protein sequence ID" value="MST70750.1"/>
    <property type="molecule type" value="Genomic_DNA"/>
</dbReference>
<dbReference type="PRINTS" id="PR00085">
    <property type="entry name" value="THFDHDRGNASE"/>
</dbReference>
<dbReference type="Gene3D" id="3.40.50.720">
    <property type="entry name" value="NAD(P)-binding Rossmann-like Domain"/>
    <property type="match status" value="1"/>
</dbReference>
<evidence type="ECO:0000256" key="5">
    <source>
        <dbReference type="ARBA" id="ARBA00022801"/>
    </source>
</evidence>
<comment type="caution">
    <text evidence="14">The sequence shown here is derived from an EMBL/GenBank/DDBJ whole genome shotgun (WGS) entry which is preliminary data.</text>
</comment>
<dbReference type="PANTHER" id="PTHR48099">
    <property type="entry name" value="C-1-TETRAHYDROFOLATE SYNTHASE, CYTOPLASMIC-RELATED"/>
    <property type="match status" value="1"/>
</dbReference>
<dbReference type="InterPro" id="IPR020630">
    <property type="entry name" value="THF_DH/CycHdrlase_cat_dom"/>
</dbReference>
<dbReference type="InterPro" id="IPR000672">
    <property type="entry name" value="THF_DH/CycHdrlase"/>
</dbReference>
<accession>A0A6N7X5E5</accession>
<keyword evidence="7 11" id="KW-0560">Oxidoreductase</keyword>
<evidence type="ECO:0000256" key="2">
    <source>
        <dbReference type="ARBA" id="ARBA00022563"/>
    </source>
</evidence>
<gene>
    <name evidence="11" type="primary">folD</name>
    <name evidence="14" type="ORF">FYJ65_05245</name>
</gene>
<dbReference type="GO" id="GO:0035999">
    <property type="term" value="P:tetrahydrofolate interconversion"/>
    <property type="evidence" value="ECO:0007669"/>
    <property type="project" value="UniProtKB-UniRule"/>
</dbReference>
<evidence type="ECO:0000259" key="13">
    <source>
        <dbReference type="Pfam" id="PF02882"/>
    </source>
</evidence>
<dbReference type="RefSeq" id="WP_154554313.1">
    <property type="nucleotide sequence ID" value="NZ_VUNA01000008.1"/>
</dbReference>
<dbReference type="InterPro" id="IPR036291">
    <property type="entry name" value="NAD(P)-bd_dom_sf"/>
</dbReference>
<dbReference type="GO" id="GO:0004488">
    <property type="term" value="F:methylenetetrahydrofolate dehydrogenase (NADP+) activity"/>
    <property type="evidence" value="ECO:0007669"/>
    <property type="project" value="UniProtKB-UniRule"/>
</dbReference>
<organism evidence="14 15">
    <name type="scientific">Mogibacterium kristiansenii</name>
    <dbReference type="NCBI Taxonomy" id="2606708"/>
    <lineage>
        <taxon>Bacteria</taxon>
        <taxon>Bacillati</taxon>
        <taxon>Bacillota</taxon>
        <taxon>Clostridia</taxon>
        <taxon>Peptostreptococcales</taxon>
        <taxon>Anaerovoracaceae</taxon>
        <taxon>Mogibacterium</taxon>
    </lineage>
</organism>
<keyword evidence="2 11" id="KW-0554">One-carbon metabolism</keyword>
<keyword evidence="4 11" id="KW-0658">Purine biosynthesis</keyword>
<dbReference type="SUPFAM" id="SSF53223">
    <property type="entry name" value="Aminoacid dehydrogenase-like, N-terminal domain"/>
    <property type="match status" value="1"/>
</dbReference>
<comment type="catalytic activity">
    <reaction evidence="11">
        <text>(6R)-5,10-methylene-5,6,7,8-tetrahydrofolate + NADP(+) = (6R)-5,10-methenyltetrahydrofolate + NADPH</text>
        <dbReference type="Rhea" id="RHEA:22812"/>
        <dbReference type="ChEBI" id="CHEBI:15636"/>
        <dbReference type="ChEBI" id="CHEBI:57455"/>
        <dbReference type="ChEBI" id="CHEBI:57783"/>
        <dbReference type="ChEBI" id="CHEBI:58349"/>
        <dbReference type="EC" id="1.5.1.5"/>
    </reaction>
</comment>
<evidence type="ECO:0000256" key="3">
    <source>
        <dbReference type="ARBA" id="ARBA00022605"/>
    </source>
</evidence>
<comment type="catalytic activity">
    <reaction evidence="11">
        <text>(6R)-5,10-methenyltetrahydrofolate + H2O = (6R)-10-formyltetrahydrofolate + H(+)</text>
        <dbReference type="Rhea" id="RHEA:23700"/>
        <dbReference type="ChEBI" id="CHEBI:15377"/>
        <dbReference type="ChEBI" id="CHEBI:15378"/>
        <dbReference type="ChEBI" id="CHEBI:57455"/>
        <dbReference type="ChEBI" id="CHEBI:195366"/>
        <dbReference type="EC" id="3.5.4.9"/>
    </reaction>
</comment>
<feature type="domain" description="Tetrahydrofolate dehydrogenase/cyclohydrolase NAD(P)-binding" evidence="13">
    <location>
        <begin position="142"/>
        <end position="289"/>
    </location>
</feature>
<dbReference type="Gene3D" id="3.40.50.10860">
    <property type="entry name" value="Leucine Dehydrogenase, chain A, domain 1"/>
    <property type="match status" value="1"/>
</dbReference>
<feature type="domain" description="Tetrahydrofolate dehydrogenase/cyclohydrolase catalytic" evidence="12">
    <location>
        <begin position="5"/>
        <end position="119"/>
    </location>
</feature>
<dbReference type="HAMAP" id="MF_01576">
    <property type="entry name" value="THF_DHG_CYH"/>
    <property type="match status" value="1"/>
</dbReference>
<comment type="pathway">
    <text evidence="1 11">One-carbon metabolism; tetrahydrofolate interconversion.</text>
</comment>
<dbReference type="EC" id="1.5.1.5" evidence="11"/>
<dbReference type="Proteomes" id="UP000469424">
    <property type="component" value="Unassembled WGS sequence"/>
</dbReference>
<keyword evidence="6 11" id="KW-0521">NADP</keyword>
<evidence type="ECO:0000256" key="7">
    <source>
        <dbReference type="ARBA" id="ARBA00023002"/>
    </source>
</evidence>